<evidence type="ECO:0000256" key="1">
    <source>
        <dbReference type="ARBA" id="ARBA00004953"/>
    </source>
</evidence>
<dbReference type="Pfam" id="PF00590">
    <property type="entry name" value="TP_methylase"/>
    <property type="match status" value="1"/>
</dbReference>
<comment type="pathway">
    <text evidence="1">Cofactor biosynthesis; adenosylcobalamin biosynthesis.</text>
</comment>
<dbReference type="GO" id="GO:0009236">
    <property type="term" value="P:cobalamin biosynthetic process"/>
    <property type="evidence" value="ECO:0007669"/>
    <property type="project" value="UniProtKB-UniPathway"/>
</dbReference>
<dbReference type="InterPro" id="IPR000878">
    <property type="entry name" value="4pyrrol_Mease"/>
</dbReference>
<dbReference type="RefSeq" id="WP_116711424.1">
    <property type="nucleotide sequence ID" value="NZ_QEKW01000032.1"/>
</dbReference>
<dbReference type="InterPro" id="IPR050714">
    <property type="entry name" value="Cobalamin_biosynth_MTase"/>
</dbReference>
<sequence length="400" mass="40658">MSVTVVGVGAEGWPGLCDSARRALEAAEVVLGAPRQLALLPAGDATHVTWPSPLLPALPGLLAEHADRALVVLASGDPTFYGIGSAVLAHAPKATVLPAPSSLSLACARLGWAAQDVDVLSTVGRPLAAVRAALAPRRRLLVLVPDGDAPAALASALTSWGYGEAGLTVLGSLGAETESRVDGFAATWTHPPGDPLAVVAVTCPDAPADTLLGRAPGLPDDAYDHDGQLTKAELRTLSVAALRPAPAALLWDVGGGAGSVGIEWMRHHPACRAISVEVREDRAARIAANAEALGVPGLRVVVGRAPAALEALDPPDAVFVGGGVSAPGMLATAREALRPGGRLVANAVTVEGEAALAAFRAEHGGALRRIAVQRAEPVGRFAGWKALAGVTQLIHRKDPE</sequence>
<dbReference type="Gene3D" id="3.40.1010.10">
    <property type="entry name" value="Cobalt-precorrin-4 Transmethylase, Domain 1"/>
    <property type="match status" value="1"/>
</dbReference>
<dbReference type="NCBIfam" id="TIGR02469">
    <property type="entry name" value="CbiT"/>
    <property type="match status" value="1"/>
</dbReference>
<dbReference type="InterPro" id="IPR029063">
    <property type="entry name" value="SAM-dependent_MTases_sf"/>
</dbReference>
<accession>A0A2U1E8G6</accession>
<dbReference type="SUPFAM" id="SSF53790">
    <property type="entry name" value="Tetrapyrrole methylase"/>
    <property type="match status" value="1"/>
</dbReference>
<dbReference type="InterPro" id="IPR012818">
    <property type="entry name" value="CbiE"/>
</dbReference>
<dbReference type="SUPFAM" id="SSF53335">
    <property type="entry name" value="S-adenosyl-L-methionine-dependent methyltransferases"/>
    <property type="match status" value="1"/>
</dbReference>
<dbReference type="CDD" id="cd11644">
    <property type="entry name" value="Precorrin-6Y-MT"/>
    <property type="match status" value="1"/>
</dbReference>
<dbReference type="Gene3D" id="3.40.50.150">
    <property type="entry name" value="Vaccinia Virus protein VP39"/>
    <property type="match status" value="1"/>
</dbReference>
<name>A0A2U1E8G6_9PSEU</name>
<dbReference type="GO" id="GO:0008276">
    <property type="term" value="F:protein methyltransferase activity"/>
    <property type="evidence" value="ECO:0007669"/>
    <property type="project" value="InterPro"/>
</dbReference>
<keyword evidence="5" id="KW-0949">S-adenosyl-L-methionine</keyword>
<dbReference type="AlphaFoldDB" id="A0A2U1E8G6"/>
<evidence type="ECO:0000313" key="8">
    <source>
        <dbReference type="Proteomes" id="UP000245639"/>
    </source>
</evidence>
<dbReference type="InterPro" id="IPR014777">
    <property type="entry name" value="4pyrrole_Mease_sub1"/>
</dbReference>
<reference evidence="7 8" key="1">
    <citation type="submission" date="2018-04" db="EMBL/GenBank/DDBJ databases">
        <title>Genomic Encyclopedia of Type Strains, Phase IV (KMG-IV): sequencing the most valuable type-strain genomes for metagenomic binning, comparative biology and taxonomic classification.</title>
        <authorList>
            <person name="Goeker M."/>
        </authorList>
    </citation>
    <scope>NUCLEOTIDE SEQUENCE [LARGE SCALE GENOMIC DNA]</scope>
    <source>
        <strain evidence="7 8">DSM 45771</strain>
    </source>
</reference>
<proteinExistence type="predicted"/>
<evidence type="ECO:0000313" key="7">
    <source>
        <dbReference type="EMBL" id="PVY96175.1"/>
    </source>
</evidence>
<evidence type="ECO:0000259" key="6">
    <source>
        <dbReference type="Pfam" id="PF00590"/>
    </source>
</evidence>
<keyword evidence="2" id="KW-0169">Cobalamin biosynthesis</keyword>
<dbReference type="PIRSF" id="PIRSF036428">
    <property type="entry name" value="CobL"/>
    <property type="match status" value="1"/>
</dbReference>
<dbReference type="InterPro" id="IPR014008">
    <property type="entry name" value="Cbl_synth_MTase_CbiT"/>
</dbReference>
<dbReference type="UniPathway" id="UPA00148"/>
<dbReference type="InterPro" id="IPR006365">
    <property type="entry name" value="Cbl_synth_CobL"/>
</dbReference>
<evidence type="ECO:0000256" key="5">
    <source>
        <dbReference type="ARBA" id="ARBA00022691"/>
    </source>
</evidence>
<evidence type="ECO:0000256" key="3">
    <source>
        <dbReference type="ARBA" id="ARBA00022603"/>
    </source>
</evidence>
<keyword evidence="3 7" id="KW-0489">Methyltransferase</keyword>
<dbReference type="OrthoDB" id="9787825at2"/>
<feature type="domain" description="Tetrapyrrole methylase" evidence="6">
    <location>
        <begin position="3"/>
        <end position="160"/>
    </location>
</feature>
<keyword evidence="4 7" id="KW-0808">Transferase</keyword>
<dbReference type="PANTHER" id="PTHR43182">
    <property type="entry name" value="COBALT-PRECORRIN-6B C(15)-METHYLTRANSFERASE (DECARBOXYLATING)"/>
    <property type="match status" value="1"/>
</dbReference>
<dbReference type="GO" id="GO:0032259">
    <property type="term" value="P:methylation"/>
    <property type="evidence" value="ECO:0007669"/>
    <property type="project" value="UniProtKB-KW"/>
</dbReference>
<comment type="caution">
    <text evidence="7">The sequence shown here is derived from an EMBL/GenBank/DDBJ whole genome shotgun (WGS) entry which is preliminary data.</text>
</comment>
<dbReference type="PANTHER" id="PTHR43182:SF1">
    <property type="entry name" value="COBALT-PRECORRIN-7 C(5)-METHYLTRANSFERASE"/>
    <property type="match status" value="1"/>
</dbReference>
<protein>
    <submittedName>
        <fullName evidence="7">Precorrin-6Y C5,15-methyltransferase (Decarboxylating)</fullName>
    </submittedName>
</protein>
<dbReference type="NCBIfam" id="TIGR02467">
    <property type="entry name" value="CbiE"/>
    <property type="match status" value="1"/>
</dbReference>
<dbReference type="Proteomes" id="UP000245639">
    <property type="component" value="Unassembled WGS sequence"/>
</dbReference>
<evidence type="ECO:0000256" key="2">
    <source>
        <dbReference type="ARBA" id="ARBA00022573"/>
    </source>
</evidence>
<dbReference type="EMBL" id="QEKW01000032">
    <property type="protein sequence ID" value="PVY96175.1"/>
    <property type="molecule type" value="Genomic_DNA"/>
</dbReference>
<gene>
    <name evidence="7" type="ORF">C8D89_13216</name>
</gene>
<dbReference type="CDD" id="cd02440">
    <property type="entry name" value="AdoMet_MTases"/>
    <property type="match status" value="1"/>
</dbReference>
<dbReference type="InterPro" id="IPR035996">
    <property type="entry name" value="4pyrrol_Methylase_sf"/>
</dbReference>
<organism evidence="7 8">
    <name type="scientific">Actinomycetospora cinnamomea</name>
    <dbReference type="NCBI Taxonomy" id="663609"/>
    <lineage>
        <taxon>Bacteria</taxon>
        <taxon>Bacillati</taxon>
        <taxon>Actinomycetota</taxon>
        <taxon>Actinomycetes</taxon>
        <taxon>Pseudonocardiales</taxon>
        <taxon>Pseudonocardiaceae</taxon>
        <taxon>Actinomycetospora</taxon>
    </lineage>
</organism>
<keyword evidence="8" id="KW-1185">Reference proteome</keyword>
<evidence type="ECO:0000256" key="4">
    <source>
        <dbReference type="ARBA" id="ARBA00022679"/>
    </source>
</evidence>